<dbReference type="KEGG" id="vra:106760531"/>
<dbReference type="InterPro" id="IPR002182">
    <property type="entry name" value="NB-ARC"/>
</dbReference>
<dbReference type="Pfam" id="PF07725">
    <property type="entry name" value="LRR_3"/>
    <property type="match status" value="1"/>
</dbReference>
<protein>
    <submittedName>
        <fullName evidence="6">TMV resistance protein N-like</fullName>
    </submittedName>
</protein>
<dbReference type="InterPro" id="IPR027417">
    <property type="entry name" value="P-loop_NTPase"/>
</dbReference>
<dbReference type="PANTHER" id="PTHR11017">
    <property type="entry name" value="LEUCINE-RICH REPEAT-CONTAINING PROTEIN"/>
    <property type="match status" value="1"/>
</dbReference>
<organism evidence="5 6">
    <name type="scientific">Vigna radiata var. radiata</name>
    <name type="common">Mung bean</name>
    <name type="synonym">Phaseolus aureus</name>
    <dbReference type="NCBI Taxonomy" id="3916"/>
    <lineage>
        <taxon>Eukaryota</taxon>
        <taxon>Viridiplantae</taxon>
        <taxon>Streptophyta</taxon>
        <taxon>Embryophyta</taxon>
        <taxon>Tracheophyta</taxon>
        <taxon>Spermatophyta</taxon>
        <taxon>Magnoliopsida</taxon>
        <taxon>eudicotyledons</taxon>
        <taxon>Gunneridae</taxon>
        <taxon>Pentapetalae</taxon>
        <taxon>rosids</taxon>
        <taxon>fabids</taxon>
        <taxon>Fabales</taxon>
        <taxon>Fabaceae</taxon>
        <taxon>Papilionoideae</taxon>
        <taxon>50 kb inversion clade</taxon>
        <taxon>NPAAA clade</taxon>
        <taxon>indigoferoid/millettioid clade</taxon>
        <taxon>Phaseoleae</taxon>
        <taxon>Vigna</taxon>
    </lineage>
</organism>
<dbReference type="InterPro" id="IPR058192">
    <property type="entry name" value="WHD_ROQ1-like"/>
</dbReference>
<dbReference type="InterPro" id="IPR032675">
    <property type="entry name" value="LRR_dom_sf"/>
</dbReference>
<dbReference type="AlphaFoldDB" id="A0A3Q0F2S7"/>
<dbReference type="Gene3D" id="3.80.10.10">
    <property type="entry name" value="Ribonuclease Inhibitor"/>
    <property type="match status" value="2"/>
</dbReference>
<evidence type="ECO:0000259" key="4">
    <source>
        <dbReference type="PROSITE" id="PS50104"/>
    </source>
</evidence>
<name>A0A3Q0F2S7_VIGRR</name>
<keyword evidence="3" id="KW-0520">NAD</keyword>
<dbReference type="GO" id="GO:0043531">
    <property type="term" value="F:ADP binding"/>
    <property type="evidence" value="ECO:0007669"/>
    <property type="project" value="InterPro"/>
</dbReference>
<evidence type="ECO:0000256" key="3">
    <source>
        <dbReference type="ARBA" id="ARBA00023027"/>
    </source>
</evidence>
<dbReference type="SUPFAM" id="SSF52540">
    <property type="entry name" value="P-loop containing nucleoside triphosphate hydrolases"/>
    <property type="match status" value="1"/>
</dbReference>
<evidence type="ECO:0000313" key="5">
    <source>
        <dbReference type="Proteomes" id="UP000087766"/>
    </source>
</evidence>
<dbReference type="PROSITE" id="PS51450">
    <property type="entry name" value="LRR"/>
    <property type="match status" value="1"/>
</dbReference>
<dbReference type="GeneID" id="106760531"/>
<dbReference type="Pfam" id="PF00931">
    <property type="entry name" value="NB-ARC"/>
    <property type="match status" value="1"/>
</dbReference>
<evidence type="ECO:0000313" key="6">
    <source>
        <dbReference type="RefSeq" id="XP_022636914.1"/>
    </source>
</evidence>
<keyword evidence="2" id="KW-0677">Repeat</keyword>
<keyword evidence="5" id="KW-1185">Reference proteome</keyword>
<dbReference type="RefSeq" id="XP_022636914.1">
    <property type="nucleotide sequence ID" value="XM_022781193.1"/>
</dbReference>
<dbReference type="GO" id="GO:0006952">
    <property type="term" value="P:defense response"/>
    <property type="evidence" value="ECO:0007669"/>
    <property type="project" value="InterPro"/>
</dbReference>
<proteinExistence type="predicted"/>
<sequence length="1085" mass="125630">MYSYVFNILRCILRRFVRRVEEPDRIMSGMSEGMTVSHPTAPIGGPSVASDAIIHHTPSSSHAYDVFVSFRGEDTRNNFTSFLFGALCRQGIVAFKDDECIKKGDFITPKLLQAIKGSQVFVVVLSKNYASSTWCLRELVEIFNCCETSARPVIPIFYDVEPTTVRHQKGCYEKAFAEHENRFRKDKVKMEEVQRWKEALRKVADISGSEIANKLQNEQIEKIVQEIKNHLRPKILNLPRDELVGIEDRAQNLRNILRFDLPNDVRVVGISGMSGIGKTTLIRALYERICHQYSYSCFIDNVNKIFVDSGSMGLQKQLISQTLNEKNVEIRNLTEGTCLVQSKLNNANALIVFDNVDQVEHLNIFSGNRVNLLRECLGGGSRIIIVSRDEQILKIHGVDDIYQVQPLNWEDAIQLFCRNAFKDNYILNGYEKLSYEILSHVDGHPLAIETIGSSLFGRSLSQWKSVLEALEENKSKNIMDILRISYIQLEERYQQTFLDIACFFNYQDEEEVKEILNFRGFHPEDSIEVLIDKSLVIRDFEGFIYMHNLLEDLGRCIVKEVSPKEPIKWSRLWTCKDLHDAMSENKVTQNLEAIFLTKDDVDDDDDDVVDDDDDEIRDDETIKADGLSKIKHLKLFYVRNVNVKFSGSLSHLSKELGYLVWYRYPFECLPQTFQPHKLVELNLFGSSIQRLWEGTKRLPHLKRLDLSYCTSLIEMPNVSKALNLEWIILEGCVQLQELDPSIWSLRKLVDLNLRDCKKLVILSNTILGLHSLKYLDFSGCSIIDSKDETRNTEDLISSLPPSSPLSCLCELDLNFCNLVQIHDYIGKLRFLERLNLKGNNFVTLPNLKDLSRLYVLNLQDCKRLKYLPDLPSRTVRNSKPFMLSRLRSIKFYSPHYWNEENTGFTFPGLIIFGCPKLVEIEQCIRKSFSWTIQILKATYPWPFPQSIIPGSQIPSLFNNEFVNGDIEYLDKEYLTVDPPPVPHYNNFIGVLCCVIFRLYNKQIPIDFGRDHMWLHYEKVYMDERGIHPCRLRVRSIGERLGYENSVTVDVKKFQYFWVNEQDLINLKMMHCATRKRKISVIEENG</sequence>
<dbReference type="InterPro" id="IPR000157">
    <property type="entry name" value="TIR_dom"/>
</dbReference>
<dbReference type="InterPro" id="IPR001611">
    <property type="entry name" value="Leu-rich_rpt"/>
</dbReference>
<reference evidence="5" key="1">
    <citation type="journal article" date="2014" name="Nat. Commun.">
        <title>Genome sequence of mungbean and insights into evolution within Vigna species.</title>
        <authorList>
            <person name="Kang Y.J."/>
            <person name="Kim S.K."/>
            <person name="Kim M.Y."/>
            <person name="Lestari P."/>
            <person name="Kim K.H."/>
            <person name="Ha B.K."/>
            <person name="Jun T.H."/>
            <person name="Hwang W.J."/>
            <person name="Lee T."/>
            <person name="Lee J."/>
            <person name="Shim S."/>
            <person name="Yoon M.Y."/>
            <person name="Jang Y.E."/>
            <person name="Han K.S."/>
            <person name="Taeprayoon P."/>
            <person name="Yoon N."/>
            <person name="Somta P."/>
            <person name="Tanya P."/>
            <person name="Kim K.S."/>
            <person name="Gwag J.G."/>
            <person name="Moon J.K."/>
            <person name="Lee Y.H."/>
            <person name="Park B.S."/>
            <person name="Bombarely A."/>
            <person name="Doyle J.J."/>
            <person name="Jackson S.A."/>
            <person name="Schafleitner R."/>
            <person name="Srinives P."/>
            <person name="Varshney R.K."/>
            <person name="Lee S.H."/>
        </authorList>
    </citation>
    <scope>NUCLEOTIDE SEQUENCE [LARGE SCALE GENOMIC DNA]</scope>
    <source>
        <strain evidence="5">cv. VC1973A</strain>
    </source>
</reference>
<dbReference type="Gene3D" id="1.10.8.430">
    <property type="entry name" value="Helical domain of apoptotic protease-activating factors"/>
    <property type="match status" value="1"/>
</dbReference>
<dbReference type="Gene3D" id="3.40.50.10140">
    <property type="entry name" value="Toll/interleukin-1 receptor homology (TIR) domain"/>
    <property type="match status" value="1"/>
</dbReference>
<dbReference type="PRINTS" id="PR00364">
    <property type="entry name" value="DISEASERSIST"/>
</dbReference>
<dbReference type="Proteomes" id="UP000087766">
    <property type="component" value="Chromosome 5"/>
</dbReference>
<dbReference type="Gene3D" id="3.40.50.300">
    <property type="entry name" value="P-loop containing nucleotide triphosphate hydrolases"/>
    <property type="match status" value="1"/>
</dbReference>
<dbReference type="PANTHER" id="PTHR11017:SF259">
    <property type="entry name" value="ADP-RIBOSYL CYCLASE_CYCLIC ADP-RIBOSE HYDROLASE"/>
    <property type="match status" value="1"/>
</dbReference>
<dbReference type="InterPro" id="IPR035897">
    <property type="entry name" value="Toll_tir_struct_dom_sf"/>
</dbReference>
<dbReference type="InterPro" id="IPR011713">
    <property type="entry name" value="Leu-rich_rpt_3"/>
</dbReference>
<dbReference type="OrthoDB" id="1627220at2759"/>
<accession>A0A3Q0F2S7</accession>
<dbReference type="FunFam" id="3.40.50.10140:FF:000007">
    <property type="entry name" value="Disease resistance protein (TIR-NBS-LRR class)"/>
    <property type="match status" value="1"/>
</dbReference>
<dbReference type="Pfam" id="PF23282">
    <property type="entry name" value="WHD_ROQ1"/>
    <property type="match status" value="1"/>
</dbReference>
<evidence type="ECO:0000256" key="2">
    <source>
        <dbReference type="ARBA" id="ARBA00022737"/>
    </source>
</evidence>
<dbReference type="PROSITE" id="PS50104">
    <property type="entry name" value="TIR"/>
    <property type="match status" value="1"/>
</dbReference>
<keyword evidence="1" id="KW-0433">Leucine-rich repeat</keyword>
<gene>
    <name evidence="6" type="primary">LOC106760531</name>
</gene>
<dbReference type="GO" id="GO:0007165">
    <property type="term" value="P:signal transduction"/>
    <property type="evidence" value="ECO:0007669"/>
    <property type="project" value="InterPro"/>
</dbReference>
<reference evidence="6" key="2">
    <citation type="submission" date="2025-08" db="UniProtKB">
        <authorList>
            <consortium name="RefSeq"/>
        </authorList>
    </citation>
    <scope>IDENTIFICATION</scope>
    <source>
        <tissue evidence="6">Leaf</tissue>
    </source>
</reference>
<dbReference type="InterPro" id="IPR042197">
    <property type="entry name" value="Apaf_helical"/>
</dbReference>
<evidence type="ECO:0000256" key="1">
    <source>
        <dbReference type="ARBA" id="ARBA00022614"/>
    </source>
</evidence>
<feature type="domain" description="TIR" evidence="4">
    <location>
        <begin position="62"/>
        <end position="231"/>
    </location>
</feature>
<dbReference type="SUPFAM" id="SSF52058">
    <property type="entry name" value="L domain-like"/>
    <property type="match status" value="1"/>
</dbReference>
<dbReference type="Pfam" id="PF01582">
    <property type="entry name" value="TIR"/>
    <property type="match status" value="1"/>
</dbReference>
<dbReference type="SUPFAM" id="SSF52200">
    <property type="entry name" value="Toll/Interleukin receptor TIR domain"/>
    <property type="match status" value="1"/>
</dbReference>
<dbReference type="InterPro" id="IPR044974">
    <property type="entry name" value="Disease_R_plants"/>
</dbReference>
<dbReference type="SMART" id="SM00255">
    <property type="entry name" value="TIR"/>
    <property type="match status" value="1"/>
</dbReference>